<dbReference type="PANTHER" id="PTHR35992">
    <property type="entry name" value="CYTOMATRIX PROTEIN-LIKE PROTEIN"/>
    <property type="match status" value="1"/>
</dbReference>
<gene>
    <name evidence="2" type="ORF">CTI12_AA414660</name>
</gene>
<keyword evidence="3" id="KW-1185">Reference proteome</keyword>
<proteinExistence type="predicted"/>
<keyword evidence="1" id="KW-0175">Coiled coil</keyword>
<name>A0A2U1M659_ARTAN</name>
<dbReference type="Proteomes" id="UP000245207">
    <property type="component" value="Unassembled WGS sequence"/>
</dbReference>
<evidence type="ECO:0000256" key="1">
    <source>
        <dbReference type="SAM" id="Coils"/>
    </source>
</evidence>
<evidence type="ECO:0000313" key="3">
    <source>
        <dbReference type="Proteomes" id="UP000245207"/>
    </source>
</evidence>
<protein>
    <submittedName>
        <fullName evidence="2">Uncharacterized protein</fullName>
    </submittedName>
</protein>
<dbReference type="OrthoDB" id="1921280at2759"/>
<reference evidence="2 3" key="1">
    <citation type="journal article" date="2018" name="Mol. Plant">
        <title>The genome of Artemisia annua provides insight into the evolution of Asteraceae family and artemisinin biosynthesis.</title>
        <authorList>
            <person name="Shen Q."/>
            <person name="Zhang L."/>
            <person name="Liao Z."/>
            <person name="Wang S."/>
            <person name="Yan T."/>
            <person name="Shi P."/>
            <person name="Liu M."/>
            <person name="Fu X."/>
            <person name="Pan Q."/>
            <person name="Wang Y."/>
            <person name="Lv Z."/>
            <person name="Lu X."/>
            <person name="Zhang F."/>
            <person name="Jiang W."/>
            <person name="Ma Y."/>
            <person name="Chen M."/>
            <person name="Hao X."/>
            <person name="Li L."/>
            <person name="Tang Y."/>
            <person name="Lv G."/>
            <person name="Zhou Y."/>
            <person name="Sun X."/>
            <person name="Brodelius P.E."/>
            <person name="Rose J.K.C."/>
            <person name="Tang K."/>
        </authorList>
    </citation>
    <scope>NUCLEOTIDE SEQUENCE [LARGE SCALE GENOMIC DNA]</scope>
    <source>
        <strain evidence="3">cv. Huhao1</strain>
        <tissue evidence="2">Leaf</tissue>
    </source>
</reference>
<evidence type="ECO:0000313" key="2">
    <source>
        <dbReference type="EMBL" id="PWA56726.1"/>
    </source>
</evidence>
<dbReference type="STRING" id="35608.A0A2U1M659"/>
<dbReference type="EMBL" id="PKPP01006370">
    <property type="protein sequence ID" value="PWA56726.1"/>
    <property type="molecule type" value="Genomic_DNA"/>
</dbReference>
<dbReference type="AlphaFoldDB" id="A0A2U1M659"/>
<feature type="coiled-coil region" evidence="1">
    <location>
        <begin position="29"/>
        <end position="56"/>
    </location>
</feature>
<organism evidence="2 3">
    <name type="scientific">Artemisia annua</name>
    <name type="common">Sweet wormwood</name>
    <dbReference type="NCBI Taxonomy" id="35608"/>
    <lineage>
        <taxon>Eukaryota</taxon>
        <taxon>Viridiplantae</taxon>
        <taxon>Streptophyta</taxon>
        <taxon>Embryophyta</taxon>
        <taxon>Tracheophyta</taxon>
        <taxon>Spermatophyta</taxon>
        <taxon>Magnoliopsida</taxon>
        <taxon>eudicotyledons</taxon>
        <taxon>Gunneridae</taxon>
        <taxon>Pentapetalae</taxon>
        <taxon>asterids</taxon>
        <taxon>campanulids</taxon>
        <taxon>Asterales</taxon>
        <taxon>Asteraceae</taxon>
        <taxon>Asteroideae</taxon>
        <taxon>Anthemideae</taxon>
        <taxon>Artemisiinae</taxon>
        <taxon>Artemisia</taxon>
    </lineage>
</organism>
<dbReference type="PANTHER" id="PTHR35992:SF1">
    <property type="entry name" value="CYTOMATRIX PROTEIN-LIKE PROTEIN"/>
    <property type="match status" value="1"/>
</dbReference>
<accession>A0A2U1M659</accession>
<comment type="caution">
    <text evidence="2">The sequence shown here is derived from an EMBL/GenBank/DDBJ whole genome shotgun (WGS) entry which is preliminary data.</text>
</comment>
<sequence length="163" mass="18943">MVKRRVSSGEKAKDRESWKNIFKGLFDMIQKQQRQIESFVRERKSLEKRIKSLHERWAFDVNLLQDHISQMKRDMKVKDMVRYVGDEHGVISVLKHEKDIAFLVLPYHISAKSLTGKVLIAYESGLIILWDILEAQVVVVRGDKVLELKNGASVNLNTIGEQR</sequence>